<dbReference type="EMBL" id="CP034235">
    <property type="protein sequence ID" value="QGQ94140.1"/>
    <property type="molecule type" value="Genomic_DNA"/>
</dbReference>
<evidence type="ECO:0000313" key="3">
    <source>
        <dbReference type="Proteomes" id="UP000426246"/>
    </source>
</evidence>
<proteinExistence type="predicted"/>
<dbReference type="Proteomes" id="UP000426246">
    <property type="component" value="Chromosome"/>
</dbReference>
<organism evidence="2 3">
    <name type="scientific">Paenibacillus psychroresistens</name>
    <dbReference type="NCBI Taxonomy" id="1778678"/>
    <lineage>
        <taxon>Bacteria</taxon>
        <taxon>Bacillati</taxon>
        <taxon>Bacillota</taxon>
        <taxon>Bacilli</taxon>
        <taxon>Bacillales</taxon>
        <taxon>Paenibacillaceae</taxon>
        <taxon>Paenibacillus</taxon>
    </lineage>
</organism>
<dbReference type="GO" id="GO:0042910">
    <property type="term" value="F:xenobiotic transmembrane transporter activity"/>
    <property type="evidence" value="ECO:0007669"/>
    <property type="project" value="TreeGrafter"/>
</dbReference>
<feature type="transmembrane region" description="Helical" evidence="1">
    <location>
        <begin position="951"/>
        <end position="969"/>
    </location>
</feature>
<feature type="transmembrane region" description="Helical" evidence="1">
    <location>
        <begin position="850"/>
        <end position="869"/>
    </location>
</feature>
<name>A0A6B8RDB7_9BACL</name>
<dbReference type="OrthoDB" id="9757876at2"/>
<dbReference type="SUPFAM" id="SSF82714">
    <property type="entry name" value="Multidrug efflux transporter AcrB TolC docking domain, DN and DC subdomains"/>
    <property type="match status" value="2"/>
</dbReference>
<evidence type="ECO:0000256" key="1">
    <source>
        <dbReference type="SAM" id="Phobius"/>
    </source>
</evidence>
<dbReference type="GO" id="GO:0005886">
    <property type="term" value="C:plasma membrane"/>
    <property type="evidence" value="ECO:0007669"/>
    <property type="project" value="TreeGrafter"/>
</dbReference>
<feature type="transmembrane region" description="Helical" evidence="1">
    <location>
        <begin position="434"/>
        <end position="454"/>
    </location>
</feature>
<feature type="transmembrane region" description="Helical" evidence="1">
    <location>
        <begin position="526"/>
        <end position="547"/>
    </location>
</feature>
<keyword evidence="1" id="KW-0472">Membrane</keyword>
<dbReference type="PANTHER" id="PTHR32063:SF0">
    <property type="entry name" value="SWARMING MOTILITY PROTEIN SWRC"/>
    <property type="match status" value="1"/>
</dbReference>
<reference evidence="3" key="1">
    <citation type="submission" date="2018-11" db="EMBL/GenBank/DDBJ databases">
        <title>Complete genome sequence of Paenibacillus sp. ML311-T8.</title>
        <authorList>
            <person name="Nam Y.-D."/>
            <person name="Kang J."/>
            <person name="Chung W.-H."/>
            <person name="Park Y.S."/>
        </authorList>
    </citation>
    <scope>NUCLEOTIDE SEQUENCE [LARGE SCALE GENOMIC DNA]</scope>
    <source>
        <strain evidence="3">ML311-T8</strain>
    </source>
</reference>
<dbReference type="AlphaFoldDB" id="A0A6B8RDB7"/>
<keyword evidence="1" id="KW-1133">Transmembrane helix</keyword>
<gene>
    <name evidence="2" type="ORF">EHS13_04075</name>
</gene>
<keyword evidence="1" id="KW-0812">Transmembrane</keyword>
<dbReference type="PANTHER" id="PTHR32063">
    <property type="match status" value="1"/>
</dbReference>
<dbReference type="Pfam" id="PF00873">
    <property type="entry name" value="ACR_tran"/>
    <property type="match status" value="1"/>
</dbReference>
<dbReference type="Gene3D" id="3.30.70.1440">
    <property type="entry name" value="Multidrug efflux transporter AcrB pore domain"/>
    <property type="match status" value="1"/>
</dbReference>
<dbReference type="Gene3D" id="3.30.2090.10">
    <property type="entry name" value="Multidrug efflux transporter AcrB TolC docking domain, DN and DC subdomains"/>
    <property type="match status" value="2"/>
</dbReference>
<dbReference type="SUPFAM" id="SSF82693">
    <property type="entry name" value="Multidrug efflux transporter AcrB pore domain, PN1, PN2, PC1 and PC2 subdomains"/>
    <property type="match status" value="2"/>
</dbReference>
<sequence length="1018" mass="109397">MKSIIQFSLNNKFAIWMMTIIITVAGLYAGVTMKQETLPNLDVPILTISTVYPGAAPQEVADKVSIPLEQRIKNLDGVDVVDSTSMENVSSIVVNYKYSKNIDKALTELREAISDLALPQGAQPAKVSKLSLNAFPVISLSISSKNQSLEEISKLIDTEIKSNLEGIAGIGTVNVSGEQFKEVALTLNQAKMKEMGLTEAALKGIVQASALKVPLGLFEMENSEKSIVVDGNITTLDDLKNIVITSSPKPGTISSYKLSEVATVELVGRADSISRTNGSPSVGIDATKSPDANTVTVVNAVKKQAELIKTNHPDVDVVTIFDQGKPIEESVSTMLTKALFGALFAVLIIMLFLRNIRTTIISIVSIPLSLLIAVLLLKQFNITLNTLTLGAMTVAIGRVVDDSIVVIENNYRRMGLHSEKLSGKPLVLDATREMFMPILSSTLVTIAVFLPLGTVSGPIGQLFLPFALTMVFALIASLLVAITVVPMLAHMMFRKGLKASQIHDETPGAIANFYRRVLRWTLSHKIITFIIAIVLLVSSLGLVKVVGTSFLPDQEDKYVALTYSPSPGKLLEDTKKTAMQAEEFILKRANVENLQYSVGGQSPFGGGGPNKGALFYVLYNTDTPEFAKESDLLIEELRKIEPTGKWAPMDFGGGIGGSKLSLSVYGDSLEEIKPAVEQIQGIMAKDKSFEKIETSQSKTYEQYTILADQAKLSKYGLTAGQIAMMLSPVRDRPALTEVKVEDKIYQVYVNVDQKVYGSIADIENATIQSPLGAVVPLKELVTVKEGTSASTVTRKDGRLFVSVSADITSKDVAKASSNLQKKVDELKLPASIKVDFGGVTEQITETFTQLGLAMAAAVAIVYLLLVITFGGALTPLAIIFSLPFMLIGALLGLYVAGETISAAAMMGALMLIGIVVTNAIVLLDRVRHKEQEGLSVREALIEAGGTRLRPILMTALATVGALLPLALGFESSGGIISKGLGVTVIGGLISSTLLTLIMVPIFYEFLARFRSKIKEESV</sequence>
<feature type="transmembrane region" description="Helical" evidence="1">
    <location>
        <begin position="902"/>
        <end position="923"/>
    </location>
</feature>
<dbReference type="Gene3D" id="3.30.70.1320">
    <property type="entry name" value="Multidrug efflux transporter AcrB pore domain like"/>
    <property type="match status" value="1"/>
</dbReference>
<dbReference type="SUPFAM" id="SSF82866">
    <property type="entry name" value="Multidrug efflux transporter AcrB transmembrane domain"/>
    <property type="match status" value="2"/>
</dbReference>
<feature type="transmembrane region" description="Helical" evidence="1">
    <location>
        <begin position="334"/>
        <end position="353"/>
    </location>
</feature>
<feature type="transmembrane region" description="Helical" evidence="1">
    <location>
        <begin position="359"/>
        <end position="377"/>
    </location>
</feature>
<protein>
    <submittedName>
        <fullName evidence="2">Efflux RND transporter permease subunit</fullName>
    </submittedName>
</protein>
<dbReference type="RefSeq" id="WP_155699139.1">
    <property type="nucleotide sequence ID" value="NZ_CP034235.1"/>
</dbReference>
<dbReference type="InterPro" id="IPR027463">
    <property type="entry name" value="AcrB_DN_DC_subdom"/>
</dbReference>
<dbReference type="Gene3D" id="3.30.70.1430">
    <property type="entry name" value="Multidrug efflux transporter AcrB pore domain"/>
    <property type="match status" value="2"/>
</dbReference>
<feature type="transmembrane region" description="Helical" evidence="1">
    <location>
        <begin position="466"/>
        <end position="489"/>
    </location>
</feature>
<dbReference type="InterPro" id="IPR001036">
    <property type="entry name" value="Acrflvin-R"/>
</dbReference>
<dbReference type="Gene3D" id="1.20.1640.10">
    <property type="entry name" value="Multidrug efflux transporter AcrB transmembrane domain"/>
    <property type="match status" value="2"/>
</dbReference>
<evidence type="ECO:0000313" key="2">
    <source>
        <dbReference type="EMBL" id="QGQ94140.1"/>
    </source>
</evidence>
<feature type="transmembrane region" description="Helical" evidence="1">
    <location>
        <begin position="13"/>
        <end position="31"/>
    </location>
</feature>
<accession>A0A6B8RDB7</accession>
<feature type="transmembrane region" description="Helical" evidence="1">
    <location>
        <begin position="981"/>
        <end position="1003"/>
    </location>
</feature>
<dbReference type="PRINTS" id="PR00702">
    <property type="entry name" value="ACRIFLAVINRP"/>
</dbReference>
<dbReference type="KEGG" id="ppsc:EHS13_04075"/>
<keyword evidence="3" id="KW-1185">Reference proteome</keyword>